<dbReference type="SUPFAM" id="SSF103088">
    <property type="entry name" value="OmpA-like"/>
    <property type="match status" value="1"/>
</dbReference>
<evidence type="ECO:0000313" key="8">
    <source>
        <dbReference type="Proteomes" id="UP001269144"/>
    </source>
</evidence>
<accession>A0ABU2HNB6</accession>
<comment type="subcellular location">
    <subcellularLocation>
        <location evidence="1">Cell outer membrane</location>
    </subcellularLocation>
</comment>
<evidence type="ECO:0000259" key="6">
    <source>
        <dbReference type="PROSITE" id="PS51123"/>
    </source>
</evidence>
<evidence type="ECO:0000256" key="3">
    <source>
        <dbReference type="ARBA" id="ARBA00023237"/>
    </source>
</evidence>
<keyword evidence="8" id="KW-1185">Reference proteome</keyword>
<proteinExistence type="predicted"/>
<keyword evidence="2 4" id="KW-0472">Membrane</keyword>
<dbReference type="RefSeq" id="WP_311158719.1">
    <property type="nucleotide sequence ID" value="NZ_JAVQLW010000001.1"/>
</dbReference>
<dbReference type="PANTHER" id="PTHR30329:SF21">
    <property type="entry name" value="LIPOPROTEIN YIAD-RELATED"/>
    <property type="match status" value="1"/>
</dbReference>
<dbReference type="Pfam" id="PF00691">
    <property type="entry name" value="OmpA"/>
    <property type="match status" value="1"/>
</dbReference>
<dbReference type="InterPro" id="IPR036737">
    <property type="entry name" value="OmpA-like_sf"/>
</dbReference>
<dbReference type="Gene3D" id="3.40.1520.20">
    <property type="match status" value="2"/>
</dbReference>
<dbReference type="PRINTS" id="PR01021">
    <property type="entry name" value="OMPADOMAIN"/>
</dbReference>
<name>A0ABU2HNB6_9RHOB</name>
<feature type="compositionally biased region" description="Low complexity" evidence="5">
    <location>
        <begin position="625"/>
        <end position="642"/>
    </location>
</feature>
<dbReference type="InterPro" id="IPR006664">
    <property type="entry name" value="OMP_bac"/>
</dbReference>
<feature type="region of interest" description="Disordered" evidence="5">
    <location>
        <begin position="694"/>
        <end position="742"/>
    </location>
</feature>
<dbReference type="Proteomes" id="UP001269144">
    <property type="component" value="Unassembled WGS sequence"/>
</dbReference>
<feature type="compositionally biased region" description="Basic and acidic residues" evidence="5">
    <location>
        <begin position="588"/>
        <end position="598"/>
    </location>
</feature>
<evidence type="ECO:0000256" key="4">
    <source>
        <dbReference type="PROSITE-ProRule" id="PRU00473"/>
    </source>
</evidence>
<dbReference type="PANTHER" id="PTHR30329">
    <property type="entry name" value="STATOR ELEMENT OF FLAGELLAR MOTOR COMPLEX"/>
    <property type="match status" value="1"/>
</dbReference>
<organism evidence="7 8">
    <name type="scientific">Paracoccus aurantius</name>
    <dbReference type="NCBI Taxonomy" id="3073814"/>
    <lineage>
        <taxon>Bacteria</taxon>
        <taxon>Pseudomonadati</taxon>
        <taxon>Pseudomonadota</taxon>
        <taxon>Alphaproteobacteria</taxon>
        <taxon>Rhodobacterales</taxon>
        <taxon>Paracoccaceae</taxon>
        <taxon>Paracoccus</taxon>
    </lineage>
</organism>
<sequence>MAKTRSRSGPAFVATLIAMTAAGGLSFYGAEVAADYIETRSAADVAEALRLGGYDWAHVRADGLQIHLSGTAPDEVQRFRARSRAETVVEQARVVDGMQVAARASLATPEFEVELLRNDQGISIVGLVPASLDRAALIAALRKDTGAARISDLVETADYPEPDGWDAAYVYGLRAAQLAKRAKISISAGSVEVRAITDSLREKAELETALERARPAGVTLTADVTAPRPIISPFSMRFVKEQSGARFDACAADSEAAQDRIIAAGQKAGIPGKPQCTLALGAPTGQWADAAVLAIDAVSAMGVGSVTISGTDVALFAPASVDSATFDAAVGRLEGALPALFTLTSEQEKKVEAATGPVEFSAARVDDGVQLRGRIADERMRDAVDSLARARFGQVDDALRVDGMVPQGWTLRTIAALEALSGLEDGNVTVTPDLIRLSGVSGSRTASDIAVARLSERLGAGARYELSIRYDSQFDPTVSVPSGIDCVDRLNAAMNESEIGFEPGKSVIAGDPEATLQRIAEILEPCADFRIEVGGHTDSQGSEEMNRELSQSRAEAVLNAIRDHGVEASHMTAKGYGESQPIADNDTEAGREANRRTEFTLLSERPVTQAEIEPPKKTSGVTDPAEVTAAKTAEAARQAATEPLSQLLTKDSAADEVQAGSSEGNDGVDLSGAALSEESLTKVIEALTVPALEAAFPDNRENVVEESEADSAGADLAQENLPEIEPMSPPDFEQAVSPENVE</sequence>
<evidence type="ECO:0000313" key="7">
    <source>
        <dbReference type="EMBL" id="MDS9466527.1"/>
    </source>
</evidence>
<keyword evidence="3" id="KW-0998">Cell outer membrane</keyword>
<evidence type="ECO:0000256" key="5">
    <source>
        <dbReference type="SAM" id="MobiDB-lite"/>
    </source>
</evidence>
<protein>
    <submittedName>
        <fullName evidence="7">OmpA family protein</fullName>
    </submittedName>
</protein>
<reference evidence="8" key="1">
    <citation type="submission" date="2023-07" db="EMBL/GenBank/DDBJ databases">
        <title>Paracoccus sp. MBLB3053 whole genome sequence.</title>
        <authorList>
            <person name="Hwang C.Y."/>
            <person name="Cho E.-S."/>
            <person name="Seo M.-J."/>
        </authorList>
    </citation>
    <scope>NUCLEOTIDE SEQUENCE [LARGE SCALE GENOMIC DNA]</scope>
    <source>
        <strain evidence="8">MBLB3053</strain>
    </source>
</reference>
<evidence type="ECO:0000256" key="1">
    <source>
        <dbReference type="ARBA" id="ARBA00004442"/>
    </source>
</evidence>
<dbReference type="Gene3D" id="3.30.1330.60">
    <property type="entry name" value="OmpA-like domain"/>
    <property type="match status" value="1"/>
</dbReference>
<dbReference type="PROSITE" id="PS51123">
    <property type="entry name" value="OMPA_2"/>
    <property type="match status" value="1"/>
</dbReference>
<feature type="region of interest" description="Disordered" evidence="5">
    <location>
        <begin position="572"/>
        <end position="673"/>
    </location>
</feature>
<evidence type="ECO:0000256" key="2">
    <source>
        <dbReference type="ARBA" id="ARBA00023136"/>
    </source>
</evidence>
<dbReference type="InterPro" id="IPR050330">
    <property type="entry name" value="Bact_OuterMem_StrucFunc"/>
</dbReference>
<dbReference type="CDD" id="cd07185">
    <property type="entry name" value="OmpA_C-like"/>
    <property type="match status" value="1"/>
</dbReference>
<dbReference type="EMBL" id="JAVQLW010000001">
    <property type="protein sequence ID" value="MDS9466527.1"/>
    <property type="molecule type" value="Genomic_DNA"/>
</dbReference>
<feature type="domain" description="OmpA-like" evidence="6">
    <location>
        <begin position="488"/>
        <end position="605"/>
    </location>
</feature>
<comment type="caution">
    <text evidence="7">The sequence shown here is derived from an EMBL/GenBank/DDBJ whole genome shotgun (WGS) entry which is preliminary data.</text>
</comment>
<dbReference type="InterPro" id="IPR006665">
    <property type="entry name" value="OmpA-like"/>
</dbReference>
<gene>
    <name evidence="7" type="ORF">RGQ15_02910</name>
</gene>